<dbReference type="Proteomes" id="UP000296883">
    <property type="component" value="Chromosome"/>
</dbReference>
<proteinExistence type="predicted"/>
<name>A0AAJ5JME8_9ENTE</name>
<dbReference type="EMBL" id="CP038865">
    <property type="protein sequence ID" value="QCA29432.1"/>
    <property type="molecule type" value="Genomic_DNA"/>
</dbReference>
<keyword evidence="1" id="KW-0732">Signal</keyword>
<evidence type="ECO:0008006" key="6">
    <source>
        <dbReference type="Google" id="ProtNLM"/>
    </source>
</evidence>
<evidence type="ECO:0000313" key="5">
    <source>
        <dbReference type="Proteomes" id="UP000297725"/>
    </source>
</evidence>
<accession>A0AAJ5JME8</accession>
<feature type="chain" id="PRO_5042592826" description="WxL domain-containing protein" evidence="1">
    <location>
        <begin position="25"/>
        <end position="174"/>
    </location>
</feature>
<protein>
    <recommendedName>
        <fullName evidence="6">WxL domain-containing protein</fullName>
    </recommendedName>
</protein>
<evidence type="ECO:0000256" key="1">
    <source>
        <dbReference type="SAM" id="SignalP"/>
    </source>
</evidence>
<reference evidence="2 4" key="2">
    <citation type="journal article" date="2020" name="Int. J. Syst. Evol. Microbiol.">
        <title>Vagococcus xieshaowenii sp. nov., isolated from snow finch (Montifringilla taczanowskii) cloacal content.</title>
        <authorList>
            <person name="Ge Y."/>
            <person name="Yang J."/>
            <person name="Lai X.H."/>
            <person name="Zhang G."/>
            <person name="Jin D."/>
            <person name="Lu S."/>
            <person name="Wang B."/>
            <person name="Huang Y."/>
            <person name="Huang Y."/>
            <person name="Ren Z."/>
            <person name="Zhang X."/>
            <person name="Xu J."/>
        </authorList>
    </citation>
    <scope>NUCLEOTIDE SEQUENCE [LARGE SCALE GENOMIC DNA]</scope>
    <source>
        <strain evidence="4">personal::cf-49</strain>
        <strain evidence="2">Personal::cf-49</strain>
    </source>
</reference>
<evidence type="ECO:0000313" key="2">
    <source>
        <dbReference type="EMBL" id="QCA29432.1"/>
    </source>
</evidence>
<keyword evidence="4" id="KW-1185">Reference proteome</keyword>
<gene>
    <name evidence="3" type="ORF">E4031_05000</name>
    <name evidence="2" type="ORF">E4Z98_08925</name>
</gene>
<sequence>MKKISLFLLTPILLGLSLATKVEAQSVDAIEHSQATVSIGPGNISLDNIDLTLDFGKDKAIYIEDSNQVRKKEGTISILDTRSGNNGWHVQVKRQDKATNKWHKALNLSLQEATQEKQLINSVGFVNMLNQEDGVSYDALQNRPVIATLEIGKEIPKGEYSTTLVWNLQAGPEN</sequence>
<dbReference type="EMBL" id="SRHU01000019">
    <property type="protein sequence ID" value="TFZ41552.1"/>
    <property type="molecule type" value="Genomic_DNA"/>
</dbReference>
<reference evidence="3 5" key="1">
    <citation type="submission" date="2019-03" db="EMBL/GenBank/DDBJ databases">
        <title>Vagococcus sp. was isolated fron gut of Carduelis flavirostris.</title>
        <authorList>
            <person name="Ge Y."/>
        </authorList>
    </citation>
    <scope>NUCLEOTIDE SEQUENCE [LARGE SCALE GENOMIC DNA]</scope>
    <source>
        <strain evidence="3 5">CF-210</strain>
    </source>
</reference>
<organism evidence="3 5">
    <name type="scientific">Vagococcus xieshaowenii</name>
    <dbReference type="NCBI Taxonomy" id="2562451"/>
    <lineage>
        <taxon>Bacteria</taxon>
        <taxon>Bacillati</taxon>
        <taxon>Bacillota</taxon>
        <taxon>Bacilli</taxon>
        <taxon>Lactobacillales</taxon>
        <taxon>Enterococcaceae</taxon>
        <taxon>Vagococcus</taxon>
    </lineage>
</organism>
<evidence type="ECO:0000313" key="4">
    <source>
        <dbReference type="Proteomes" id="UP000296883"/>
    </source>
</evidence>
<dbReference type="RefSeq" id="WP_135254345.1">
    <property type="nucleotide sequence ID" value="NZ_CP038865.1"/>
</dbReference>
<feature type="signal peptide" evidence="1">
    <location>
        <begin position="1"/>
        <end position="24"/>
    </location>
</feature>
<dbReference type="AlphaFoldDB" id="A0AAJ5JME8"/>
<evidence type="ECO:0000313" key="3">
    <source>
        <dbReference type="EMBL" id="TFZ41552.1"/>
    </source>
</evidence>
<dbReference type="Proteomes" id="UP000297725">
    <property type="component" value="Unassembled WGS sequence"/>
</dbReference>